<gene>
    <name evidence="2" type="ORF">DY245_16115</name>
</gene>
<reference evidence="2 3" key="1">
    <citation type="submission" date="2018-08" db="EMBL/GenBank/DDBJ databases">
        <title>Streptomyces NEAU-D10 sp. nov., a novel Actinomycete isolated from soil.</title>
        <authorList>
            <person name="Jin L."/>
        </authorList>
    </citation>
    <scope>NUCLEOTIDE SEQUENCE [LARGE SCALE GENOMIC DNA]</scope>
    <source>
        <strain evidence="2 3">NEAU-D10</strain>
    </source>
</reference>
<evidence type="ECO:0000313" key="3">
    <source>
        <dbReference type="Proteomes" id="UP000262477"/>
    </source>
</evidence>
<name>A0A371Q3J3_STRIH</name>
<comment type="caution">
    <text evidence="2">The sequence shown here is derived from an EMBL/GenBank/DDBJ whole genome shotgun (WGS) entry which is preliminary data.</text>
</comment>
<keyword evidence="3" id="KW-1185">Reference proteome</keyword>
<organism evidence="2 3">
    <name type="scientific">Streptomyces inhibens</name>
    <dbReference type="NCBI Taxonomy" id="2293571"/>
    <lineage>
        <taxon>Bacteria</taxon>
        <taxon>Bacillati</taxon>
        <taxon>Actinomycetota</taxon>
        <taxon>Actinomycetes</taxon>
        <taxon>Kitasatosporales</taxon>
        <taxon>Streptomycetaceae</taxon>
        <taxon>Streptomyces</taxon>
    </lineage>
</organism>
<dbReference type="AlphaFoldDB" id="A0A371Q3J3"/>
<dbReference type="EMBL" id="QUAC01000127">
    <property type="protein sequence ID" value="REK89297.1"/>
    <property type="molecule type" value="Genomic_DNA"/>
</dbReference>
<protein>
    <submittedName>
        <fullName evidence="2">Spore-associated protein A</fullName>
    </submittedName>
</protein>
<feature type="signal peptide" evidence="1">
    <location>
        <begin position="1"/>
        <end position="44"/>
    </location>
</feature>
<evidence type="ECO:0000313" key="2">
    <source>
        <dbReference type="EMBL" id="REK89297.1"/>
    </source>
</evidence>
<proteinExistence type="predicted"/>
<dbReference type="OrthoDB" id="1099523at2"/>
<feature type="chain" id="PRO_5016943707" evidence="1">
    <location>
        <begin position="45"/>
        <end position="173"/>
    </location>
</feature>
<keyword evidence="1" id="KW-0732">Signal</keyword>
<sequence length="173" mass="17172">MQQVPVEHPPWGNVMKLARRVATAAALATVTVGGVAAFAAPASAAPLPTTTIAPRATTALAPSAAANAGYNGACGAGYAVIDSTPVGDVGTVYVTWNASTGKNCAVTIRNTPGAPVRMAVSLNIDAGRGAPGVVDSGNYRTYAGPVYLTARGECIQWNAAIDGVGANGHGHCG</sequence>
<evidence type="ECO:0000256" key="1">
    <source>
        <dbReference type="SAM" id="SignalP"/>
    </source>
</evidence>
<accession>A0A371Q3J3</accession>
<dbReference type="Proteomes" id="UP000262477">
    <property type="component" value="Unassembled WGS sequence"/>
</dbReference>